<feature type="compositionally biased region" description="Polar residues" evidence="13">
    <location>
        <begin position="642"/>
        <end position="654"/>
    </location>
</feature>
<keyword evidence="10" id="KW-0238">DNA-binding</keyword>
<reference evidence="17 18" key="1">
    <citation type="journal article" date="2023" name="Genes (Basel)">
        <title>Chromosome-Level Genome Assembly and Circadian Gene Repertoire of the Patagonia Blennie Eleginops maclovinus-The Closest Ancestral Proxy of Antarctic Cryonotothenioids.</title>
        <authorList>
            <person name="Cheng C.C."/>
            <person name="Rivera-Colon A.G."/>
            <person name="Minhas B.F."/>
            <person name="Wilson L."/>
            <person name="Rayamajhi N."/>
            <person name="Vargas-Chacoff L."/>
            <person name="Catchen J.M."/>
        </authorList>
    </citation>
    <scope>NUCLEOTIDE SEQUENCE [LARGE SCALE GENOMIC DNA]</scope>
    <source>
        <strain evidence="17">JMC-PN-2008</strain>
    </source>
</reference>
<dbReference type="InterPro" id="IPR035952">
    <property type="entry name" value="Rhomboid-like_sf"/>
</dbReference>
<feature type="transmembrane region" description="Helical" evidence="14">
    <location>
        <begin position="1553"/>
        <end position="1571"/>
    </location>
</feature>
<evidence type="ECO:0000313" key="18">
    <source>
        <dbReference type="Proteomes" id="UP001346869"/>
    </source>
</evidence>
<dbReference type="FunFam" id="1.20.1540.10:FF:000004">
    <property type="entry name" value="Transmembrane protein 115"/>
    <property type="match status" value="1"/>
</dbReference>
<dbReference type="GO" id="GO:0006890">
    <property type="term" value="P:retrograde vesicle-mediated transport, Golgi to endoplasmic reticulum"/>
    <property type="evidence" value="ECO:0007669"/>
    <property type="project" value="InterPro"/>
</dbReference>
<feature type="transmembrane region" description="Helical" evidence="14">
    <location>
        <begin position="1609"/>
        <end position="1634"/>
    </location>
</feature>
<dbReference type="PANTHER" id="PTHR45797:SF1">
    <property type="entry name" value="HELICASE ARIP4"/>
    <property type="match status" value="1"/>
</dbReference>
<dbReference type="InterPro" id="IPR044574">
    <property type="entry name" value="ARIP4-like"/>
</dbReference>
<dbReference type="InterPro" id="IPR001650">
    <property type="entry name" value="Helicase_C-like"/>
</dbReference>
<dbReference type="GO" id="GO:0004386">
    <property type="term" value="F:helicase activity"/>
    <property type="evidence" value="ECO:0007669"/>
    <property type="project" value="UniProtKB-KW"/>
</dbReference>
<dbReference type="Gene3D" id="1.20.120.850">
    <property type="entry name" value="SWI2/SNF2 ATPases, N-terminal domain"/>
    <property type="match status" value="1"/>
</dbReference>
<keyword evidence="6" id="KW-0378">Hydrolase</keyword>
<dbReference type="InterPro" id="IPR027417">
    <property type="entry name" value="P-loop_NTPase"/>
</dbReference>
<keyword evidence="9 14" id="KW-1133">Transmembrane helix</keyword>
<feature type="region of interest" description="Disordered" evidence="13">
    <location>
        <begin position="1385"/>
        <end position="1447"/>
    </location>
</feature>
<dbReference type="GO" id="GO:0003677">
    <property type="term" value="F:DNA binding"/>
    <property type="evidence" value="ECO:0007669"/>
    <property type="project" value="UniProtKB-KW"/>
</dbReference>
<evidence type="ECO:0000259" key="15">
    <source>
        <dbReference type="PROSITE" id="PS51192"/>
    </source>
</evidence>
<feature type="compositionally biased region" description="Polar residues" evidence="13">
    <location>
        <begin position="20"/>
        <end position="35"/>
    </location>
</feature>
<dbReference type="InterPro" id="IPR049730">
    <property type="entry name" value="SNF2/RAD54-like_C"/>
</dbReference>
<keyword evidence="11 14" id="KW-0472">Membrane</keyword>
<feature type="compositionally biased region" description="Low complexity" evidence="13">
    <location>
        <begin position="60"/>
        <end position="71"/>
    </location>
</feature>
<keyword evidence="7" id="KW-0347">Helicase</keyword>
<dbReference type="SMART" id="SM00487">
    <property type="entry name" value="DEXDc"/>
    <property type="match status" value="1"/>
</dbReference>
<dbReference type="Proteomes" id="UP001346869">
    <property type="component" value="Unassembled WGS sequence"/>
</dbReference>
<dbReference type="CDD" id="cd18793">
    <property type="entry name" value="SF2_C_SNF"/>
    <property type="match status" value="1"/>
</dbReference>
<evidence type="ECO:0000256" key="13">
    <source>
        <dbReference type="SAM" id="MobiDB-lite"/>
    </source>
</evidence>
<evidence type="ECO:0000256" key="1">
    <source>
        <dbReference type="ARBA" id="ARBA00004123"/>
    </source>
</evidence>
<evidence type="ECO:0000256" key="4">
    <source>
        <dbReference type="ARBA" id="ARBA00022692"/>
    </source>
</evidence>
<comment type="caution">
    <text evidence="17">The sequence shown here is derived from an EMBL/GenBank/DDBJ whole genome shotgun (WGS) entry which is preliminary data.</text>
</comment>
<sequence>MLLLDETESFADQSHRAPFTSENEAQGGDSATWQCTPPPSTSPTGETPAHPPTVSRPRSRPASQSPSSPSALTGTKKRSSKPAHMRRNIRKLLREHQLEAVTKTAQQDELERRQRLEQQSKQDFPVPLLPEYSTGDVKKHVSSSSASTALKEVKSARQEVIFLDSSSTGLSEDDSKTNLPASATTEHRHKTDVIDLSSGEDDTIVQISGESTIEEEDSEPSGDHVNDSHNRPDSRGRVVVNLNHPDEETDIFLSSQLARAVKPHQIGGIRFLYDNLVESVERFGSTGGFGCILAHSMGLGKTLQVISFIDVLFRHTQAHTVLAIVPVNTLQNWLAEFNMWVPPPEALPPDTDPGLVTPRAFKVHILNDEHKNTATRAKVVEDWAQDGGVLLMGYEMYRLLSMKKSFVAGRKKKSKKTTGPAVIDLDEEDRQQELLKGIEHALARPGPDIVICDEGHRIKNCHASTSQALKNIQTRRRVVLTGYPLQNNLIEYWCMVDFVRPDFLGTRQEFSNMFERPILNGQCVDSTPHDVQLMRYRSHVLHSLLEGFVQRRGHDVLKDQLPSKEEHVILVRLSPLQRALYTEFMNRFREAGNSGWLSLNPLKAFCVCCKIWNHPDVLFEALQKENLATDQDLDLDDITTTGPSQCPTTSNQKSKPLESPNPIGGLSLNQLQERANQVITYEWAKEILYDYKPGILENSAKMVLLFHLIEESVRKGDKILVFSQSLSTLTVIEDFLAKRPVPPSPNTSSSDRANQNWVRNHNYYRLDGSTTTSERERLINQFNDPSNTSTWVFLLSTRAGCLGVNLIGANRVVVFDASWNPCHDAQAVCRVYRYGQRKQCHIYRLVCDFTLEKKIYDRQISKQGMSDRVVDDLNPVLTFTRREVESLLHFVEEEPDPSKVQLRSQDSMESVLRKALQLYPLQITKQPFPHESLLIDRRELKLSKAEKKVAKKGYEEEKRASVPYTRPSYAHYYPASDQSLTNIPAFSQRNWRPPPRTEEKLVASVRQVQSTPVPMTPRQAAAGSAPGNDSSESSLGGFPVKCLQKAGVFVQRIVTTTDIVIPGTNSSTDVQATITAGESIHIIRGTKGTYIRSSDGRIFAIRAASKPKPAEETAAPPKDSQDLSQEVSTNGSNGCLSPDRKHQTPSKTVPRPLSPDSPEIISELQRYTAAGPTADQPESTTDNPPSTKLLQTNGSTENTGHQDVSVTNVIQPNMDAINLRQGPKRKACSSSLDEHPSKQPPTGKHSSAPLTNQGFSFPFNGGYSLPPLGINTSMFSPYFQPPHTQLRDSGYMYPDLFSLGGTGAASSSSTCPTTSTATAVSSSSSSSASVKGAGSVPGAMPPFMLSPSMVGMAGMLPAGFPLSYSPVLYTGSMLPGGLPGPAATPGPAGASFLSQFPPTAASSSSSSSPSSFSPSGEGRRGTVLVDGRNVSSASSSDDDDVIELKDNIPDEGSQRSVDFDAVRTYRCHLFFLALLISYRHPTSAPPGATDLLFCSLGLICSRRILIQTDHNESLPAGGTTALLAALASTSVVVKSISAVVVLLYLLSWAVDTPYALGVTPGYLFPPNFWVWTLLTHGVVEQHIWGVAVNVGTVMACGRLLEPLWGALELLIFFAVVNVSAGLLAGLAYLLTYVATFDLDYLFAVRSYGAAGFLGGVLVALKQTMGDTTVLRVPQVRLKAAPALVLLLLSLLRLSGLLESSAPLAAYSFGALSGWVYLRFYQRHSRGRGDMSDHFAFASFFPEALQPAVGLLAGLVHAALVKLKVCRKMVKRYDVGAPSSITISLPGTDPQDAERRRQLALKALNERLKRVEDQSAWPSMDDEEDEEDDEIRTDTQPLLPGGRDASSSAGGPAGASLSSTSSSSMSQSSGGGVHGRSAAPGVQHHQLRGRSF</sequence>
<dbReference type="SMART" id="SM01160">
    <property type="entry name" value="DUF1751"/>
    <property type="match status" value="1"/>
</dbReference>
<dbReference type="CDD" id="cd18069">
    <property type="entry name" value="DEXHc_ARIP4"/>
    <property type="match status" value="1"/>
</dbReference>
<feature type="transmembrane region" description="Helical" evidence="14">
    <location>
        <begin position="1583"/>
        <end position="1600"/>
    </location>
</feature>
<feature type="region of interest" description="Disordered" evidence="13">
    <location>
        <begin position="1222"/>
        <end position="1251"/>
    </location>
</feature>
<evidence type="ECO:0000256" key="7">
    <source>
        <dbReference type="ARBA" id="ARBA00022806"/>
    </source>
</evidence>
<feature type="compositionally biased region" description="Basic and acidic residues" evidence="13">
    <location>
        <begin position="109"/>
        <end position="120"/>
    </location>
</feature>
<name>A0AAN7XP55_ELEMC</name>
<feature type="region of interest" description="Disordered" evidence="13">
    <location>
        <begin position="167"/>
        <end position="237"/>
    </location>
</feature>
<evidence type="ECO:0000256" key="14">
    <source>
        <dbReference type="SAM" id="Phobius"/>
    </source>
</evidence>
<dbReference type="Gene3D" id="1.20.1540.10">
    <property type="entry name" value="Rhomboid-like"/>
    <property type="match status" value="1"/>
</dbReference>
<evidence type="ECO:0000256" key="6">
    <source>
        <dbReference type="ARBA" id="ARBA00022801"/>
    </source>
</evidence>
<evidence type="ECO:0000259" key="16">
    <source>
        <dbReference type="PROSITE" id="PS51194"/>
    </source>
</evidence>
<protein>
    <recommendedName>
        <fullName evidence="19">Helicase ARIP4</fullName>
    </recommendedName>
</protein>
<evidence type="ECO:0000256" key="2">
    <source>
        <dbReference type="ARBA" id="ARBA00004141"/>
    </source>
</evidence>
<dbReference type="EMBL" id="JAUZQC010000011">
    <property type="protein sequence ID" value="KAK5863260.1"/>
    <property type="molecule type" value="Genomic_DNA"/>
</dbReference>
<evidence type="ECO:0000256" key="5">
    <source>
        <dbReference type="ARBA" id="ARBA00022741"/>
    </source>
</evidence>
<feature type="domain" description="Helicase C-terminal" evidence="16">
    <location>
        <begin position="701"/>
        <end position="877"/>
    </location>
</feature>
<feature type="compositionally biased region" description="Low complexity" evidence="13">
    <location>
        <begin position="1385"/>
        <end position="1415"/>
    </location>
</feature>
<dbReference type="InterPro" id="IPR014001">
    <property type="entry name" value="Helicase_ATP-bd"/>
</dbReference>
<gene>
    <name evidence="17" type="ORF">PBY51_000304</name>
</gene>
<dbReference type="Pfam" id="PF00176">
    <property type="entry name" value="SNF2-rel_dom"/>
    <property type="match status" value="1"/>
</dbReference>
<feature type="compositionally biased region" description="Polar residues" evidence="13">
    <location>
        <begin position="1176"/>
        <end position="1204"/>
    </location>
</feature>
<dbReference type="Pfam" id="PF08551">
    <property type="entry name" value="DUF1751"/>
    <property type="match status" value="1"/>
</dbReference>
<dbReference type="Gene3D" id="3.40.50.10810">
    <property type="entry name" value="Tandem AAA-ATPase domain"/>
    <property type="match status" value="1"/>
</dbReference>
<accession>A0AAN7XP55</accession>
<feature type="region of interest" description="Disordered" evidence="13">
    <location>
        <begin position="634"/>
        <end position="666"/>
    </location>
</feature>
<evidence type="ECO:0000256" key="3">
    <source>
        <dbReference type="ARBA" id="ARBA00007025"/>
    </source>
</evidence>
<feature type="region of interest" description="Disordered" evidence="13">
    <location>
        <begin position="1104"/>
        <end position="1204"/>
    </location>
</feature>
<dbReference type="InterPro" id="IPR013861">
    <property type="entry name" value="TMEM115/Pdh1/Rbl19"/>
</dbReference>
<evidence type="ECO:0000256" key="9">
    <source>
        <dbReference type="ARBA" id="ARBA00022989"/>
    </source>
</evidence>
<evidence type="ECO:0000256" key="12">
    <source>
        <dbReference type="ARBA" id="ARBA00023242"/>
    </source>
</evidence>
<dbReference type="SUPFAM" id="SSF144091">
    <property type="entry name" value="Rhomboid-like"/>
    <property type="match status" value="1"/>
</dbReference>
<feature type="region of interest" description="Disordered" evidence="13">
    <location>
        <begin position="1007"/>
        <end position="1035"/>
    </location>
</feature>
<feature type="compositionally biased region" description="Low complexity" evidence="13">
    <location>
        <begin position="1104"/>
        <end position="1118"/>
    </location>
</feature>
<evidence type="ECO:0000256" key="11">
    <source>
        <dbReference type="ARBA" id="ARBA00023136"/>
    </source>
</evidence>
<dbReference type="InterPro" id="IPR044573">
    <property type="entry name" value="ARIP4_DEXHc"/>
</dbReference>
<feature type="region of interest" description="Disordered" evidence="13">
    <location>
        <begin position="1"/>
        <end position="149"/>
    </location>
</feature>
<feature type="compositionally biased region" description="Basic and acidic residues" evidence="13">
    <location>
        <begin position="221"/>
        <end position="236"/>
    </location>
</feature>
<keyword evidence="8" id="KW-0067">ATP-binding</keyword>
<evidence type="ECO:0000313" key="17">
    <source>
        <dbReference type="EMBL" id="KAK5863260.1"/>
    </source>
</evidence>
<feature type="compositionally biased region" description="Low complexity" evidence="13">
    <location>
        <begin position="1840"/>
        <end position="1867"/>
    </location>
</feature>
<keyword evidence="4 14" id="KW-0812">Transmembrane</keyword>
<dbReference type="SUPFAM" id="SSF52540">
    <property type="entry name" value="P-loop containing nucleoside triphosphate hydrolases"/>
    <property type="match status" value="2"/>
</dbReference>
<comment type="similarity">
    <text evidence="3">Belongs to the SNF2/RAD54 helicase family.</text>
</comment>
<dbReference type="GO" id="GO:0005524">
    <property type="term" value="F:ATP binding"/>
    <property type="evidence" value="ECO:0007669"/>
    <property type="project" value="UniProtKB-KW"/>
</dbReference>
<feature type="compositionally biased region" description="Acidic residues" evidence="13">
    <location>
        <begin position="1819"/>
        <end position="1830"/>
    </location>
</feature>
<feature type="region of interest" description="Disordered" evidence="13">
    <location>
        <begin position="1811"/>
        <end position="1891"/>
    </location>
</feature>
<evidence type="ECO:0008006" key="19">
    <source>
        <dbReference type="Google" id="ProtNLM"/>
    </source>
</evidence>
<evidence type="ECO:0000256" key="10">
    <source>
        <dbReference type="ARBA" id="ARBA00023125"/>
    </source>
</evidence>
<dbReference type="GO" id="GO:0016020">
    <property type="term" value="C:membrane"/>
    <property type="evidence" value="ECO:0007669"/>
    <property type="project" value="UniProtKB-SubCell"/>
</dbReference>
<dbReference type="PANTHER" id="PTHR45797">
    <property type="entry name" value="RAD54-LIKE"/>
    <property type="match status" value="1"/>
</dbReference>
<evidence type="ECO:0000256" key="8">
    <source>
        <dbReference type="ARBA" id="ARBA00022840"/>
    </source>
</evidence>
<reference evidence="17 18" key="2">
    <citation type="journal article" date="2023" name="Mol. Biol. Evol.">
        <title>Genomics of Secondarily Temperate Adaptation in the Only Non-Antarctic Icefish.</title>
        <authorList>
            <person name="Rivera-Colon A.G."/>
            <person name="Rayamajhi N."/>
            <person name="Minhas B.F."/>
            <person name="Madrigal G."/>
            <person name="Bilyk K.T."/>
            <person name="Yoon V."/>
            <person name="Hune M."/>
            <person name="Gregory S."/>
            <person name="Cheng C.H.C."/>
            <person name="Catchen J.M."/>
        </authorList>
    </citation>
    <scope>NUCLEOTIDE SEQUENCE [LARGE SCALE GENOMIC DNA]</scope>
    <source>
        <strain evidence="17">JMC-PN-2008</strain>
    </source>
</reference>
<dbReference type="PROSITE" id="PS51194">
    <property type="entry name" value="HELICASE_CTER"/>
    <property type="match status" value="1"/>
</dbReference>
<dbReference type="PROSITE" id="PS51192">
    <property type="entry name" value="HELICASE_ATP_BIND_1"/>
    <property type="match status" value="1"/>
</dbReference>
<feature type="region of interest" description="Disordered" evidence="13">
    <location>
        <begin position="1304"/>
        <end position="1333"/>
    </location>
</feature>
<dbReference type="Gene3D" id="3.40.50.300">
    <property type="entry name" value="P-loop containing nucleotide triphosphate hydrolases"/>
    <property type="match status" value="2"/>
</dbReference>
<feature type="compositionally biased region" description="Polar residues" evidence="13">
    <location>
        <begin position="1122"/>
        <end position="1135"/>
    </location>
</feature>
<dbReference type="Pfam" id="PF00271">
    <property type="entry name" value="Helicase_C"/>
    <property type="match status" value="1"/>
</dbReference>
<feature type="transmembrane region" description="Helical" evidence="14">
    <location>
        <begin position="1521"/>
        <end position="1546"/>
    </location>
</feature>
<organism evidence="17 18">
    <name type="scientific">Eleginops maclovinus</name>
    <name type="common">Patagonian blennie</name>
    <name type="synonym">Eleginus maclovinus</name>
    <dbReference type="NCBI Taxonomy" id="56733"/>
    <lineage>
        <taxon>Eukaryota</taxon>
        <taxon>Metazoa</taxon>
        <taxon>Chordata</taxon>
        <taxon>Craniata</taxon>
        <taxon>Vertebrata</taxon>
        <taxon>Euteleostomi</taxon>
        <taxon>Actinopterygii</taxon>
        <taxon>Neopterygii</taxon>
        <taxon>Teleostei</taxon>
        <taxon>Neoteleostei</taxon>
        <taxon>Acanthomorphata</taxon>
        <taxon>Eupercaria</taxon>
        <taxon>Perciformes</taxon>
        <taxon>Notothenioidei</taxon>
        <taxon>Eleginopidae</taxon>
        <taxon>Eleginops</taxon>
    </lineage>
</organism>
<feature type="domain" description="Helicase ATP-binding" evidence="15">
    <location>
        <begin position="282"/>
        <end position="502"/>
    </location>
</feature>
<comment type="subcellular location">
    <subcellularLocation>
        <location evidence="2">Membrane</location>
        <topology evidence="2">Multi-pass membrane protein</topology>
    </subcellularLocation>
    <subcellularLocation>
        <location evidence="1">Nucleus</location>
    </subcellularLocation>
</comment>
<dbReference type="GO" id="GO:0005634">
    <property type="term" value="C:nucleus"/>
    <property type="evidence" value="ECO:0007669"/>
    <property type="project" value="UniProtKB-SubCell"/>
</dbReference>
<dbReference type="InterPro" id="IPR000330">
    <property type="entry name" value="SNF2_N"/>
</dbReference>
<feature type="transmembrane region" description="Helical" evidence="14">
    <location>
        <begin position="1703"/>
        <end position="1720"/>
    </location>
</feature>
<feature type="compositionally biased region" description="Basic residues" evidence="13">
    <location>
        <begin position="75"/>
        <end position="91"/>
    </location>
</feature>
<dbReference type="SMART" id="SM00490">
    <property type="entry name" value="HELICc"/>
    <property type="match status" value="1"/>
</dbReference>
<keyword evidence="12" id="KW-0539">Nucleus</keyword>
<dbReference type="InterPro" id="IPR038718">
    <property type="entry name" value="SNF2-like_sf"/>
</dbReference>
<keyword evidence="18" id="KW-1185">Reference proteome</keyword>
<keyword evidence="5" id="KW-0547">Nucleotide-binding</keyword>
<dbReference type="GO" id="GO:0016887">
    <property type="term" value="F:ATP hydrolysis activity"/>
    <property type="evidence" value="ECO:0007669"/>
    <property type="project" value="InterPro"/>
</dbReference>
<proteinExistence type="inferred from homology"/>
<feature type="transmembrane region" description="Helical" evidence="14">
    <location>
        <begin position="1640"/>
        <end position="1660"/>
    </location>
</feature>
<feature type="transmembrane region" description="Helical" evidence="14">
    <location>
        <begin position="1680"/>
        <end position="1697"/>
    </location>
</feature>